<dbReference type="GO" id="GO:0004553">
    <property type="term" value="F:hydrolase activity, hydrolyzing O-glycosyl compounds"/>
    <property type="evidence" value="ECO:0007669"/>
    <property type="project" value="InterPro"/>
</dbReference>
<evidence type="ECO:0000256" key="3">
    <source>
        <dbReference type="ARBA" id="ARBA00023295"/>
    </source>
</evidence>
<dbReference type="InterPro" id="IPR001764">
    <property type="entry name" value="Glyco_hydro_3_N"/>
</dbReference>
<proteinExistence type="inferred from homology"/>
<dbReference type="InterPro" id="IPR036962">
    <property type="entry name" value="Glyco_hydro_3_N_sf"/>
</dbReference>
<evidence type="ECO:0000313" key="6">
    <source>
        <dbReference type="Proteomes" id="UP000282076"/>
    </source>
</evidence>
<dbReference type="InterPro" id="IPR017853">
    <property type="entry name" value="GH"/>
</dbReference>
<dbReference type="RefSeq" id="WP_120977706.1">
    <property type="nucleotide sequence ID" value="NZ_RBZM01000006.1"/>
</dbReference>
<evidence type="ECO:0000313" key="5">
    <source>
        <dbReference type="EMBL" id="RKP52962.1"/>
    </source>
</evidence>
<dbReference type="EMBL" id="RBZM01000006">
    <property type="protein sequence ID" value="RKP52962.1"/>
    <property type="molecule type" value="Genomic_DNA"/>
</dbReference>
<dbReference type="Gene3D" id="3.40.50.1700">
    <property type="entry name" value="Glycoside hydrolase family 3 C-terminal domain"/>
    <property type="match status" value="1"/>
</dbReference>
<dbReference type="PANTHER" id="PTHR30480">
    <property type="entry name" value="BETA-HEXOSAMINIDASE-RELATED"/>
    <property type="match status" value="1"/>
</dbReference>
<sequence length="522" mass="56154">MKTLTLREKIGQLIVAGFPAPSLTEDLKRLIRDYKIGNVILFSHNIENKQQLRSLCDELQSSITEHTGYPALISIDQEGGRVTRLPADASNVPGAMAIASTGRPENAYAAGRLTARELRALGVNFNLAPVLDINNNKLNPVINVRAYGDTAETVETYGLQMMNGLRDGGVLTAVKHFPGHGDTAVDSHLGLPTIDKTLEELLELELKPFQAAIDAGAEGLTIAHILYPRIEPERVPATMSRAIVTDLLKMKMGYRGLVISDCLEMDAIKKYYGTANGALGALQAGVHQVFVSHSAQLVIETVETIENAVASGELAMSVLDEAVQEVLRWKEKYGRVETDELSVVGCEDHCRAIAAISEESICLVRGSLAPVRKGDASDTFFVGSTPYRTDLASSVARTDLNFPATMGKAFSAAHALIGIDPDDGEIERTVALIESGRHTRVVIGLYNGRENAGQLKLANRLIANGLRVTAVALGKPYDLELLEGEFCGLAAFEYTSLALVSLVRILGGEVVPTGRLSVAGER</sequence>
<dbReference type="AlphaFoldDB" id="A0A494XT12"/>
<dbReference type="OrthoDB" id="9805821at2"/>
<dbReference type="PANTHER" id="PTHR30480:SF16">
    <property type="entry name" value="GLYCOSIDE HYDROLASE FAMILY 3 DOMAIN PROTEIN"/>
    <property type="match status" value="1"/>
</dbReference>
<dbReference type="Pfam" id="PF00933">
    <property type="entry name" value="Glyco_hydro_3"/>
    <property type="match status" value="1"/>
</dbReference>
<reference evidence="5 6" key="1">
    <citation type="submission" date="2018-10" db="EMBL/GenBank/DDBJ databases">
        <title>Cohnella sp. M2MS4P-1, whole genome shotgun sequence.</title>
        <authorList>
            <person name="Tuo L."/>
        </authorList>
    </citation>
    <scope>NUCLEOTIDE SEQUENCE [LARGE SCALE GENOMIC DNA]</scope>
    <source>
        <strain evidence="5 6">M2MS4P-1</strain>
    </source>
</reference>
<dbReference type="GO" id="GO:0005975">
    <property type="term" value="P:carbohydrate metabolic process"/>
    <property type="evidence" value="ECO:0007669"/>
    <property type="project" value="InterPro"/>
</dbReference>
<comment type="similarity">
    <text evidence="1">Belongs to the glycosyl hydrolase 3 family.</text>
</comment>
<name>A0A494XT12_9BACL</name>
<protein>
    <submittedName>
        <fullName evidence="5">Glycoside hydrolase family 3 protein</fullName>
    </submittedName>
</protein>
<feature type="domain" description="Glycoside hydrolase family 3 N-terminal" evidence="4">
    <location>
        <begin position="5"/>
        <end position="328"/>
    </location>
</feature>
<comment type="caution">
    <text evidence="5">The sequence shown here is derived from an EMBL/GenBank/DDBJ whole genome shotgun (WGS) entry which is preliminary data.</text>
</comment>
<dbReference type="InterPro" id="IPR036881">
    <property type="entry name" value="Glyco_hydro_3_C_sf"/>
</dbReference>
<dbReference type="GO" id="GO:0009254">
    <property type="term" value="P:peptidoglycan turnover"/>
    <property type="evidence" value="ECO:0007669"/>
    <property type="project" value="TreeGrafter"/>
</dbReference>
<evidence type="ECO:0000259" key="4">
    <source>
        <dbReference type="Pfam" id="PF00933"/>
    </source>
</evidence>
<keyword evidence="6" id="KW-1185">Reference proteome</keyword>
<organism evidence="5 6">
    <name type="scientific">Cohnella endophytica</name>
    <dbReference type="NCBI Taxonomy" id="2419778"/>
    <lineage>
        <taxon>Bacteria</taxon>
        <taxon>Bacillati</taxon>
        <taxon>Bacillota</taxon>
        <taxon>Bacilli</taxon>
        <taxon>Bacillales</taxon>
        <taxon>Paenibacillaceae</taxon>
        <taxon>Cohnella</taxon>
    </lineage>
</organism>
<gene>
    <name evidence="5" type="ORF">D7Z26_14550</name>
</gene>
<evidence type="ECO:0000256" key="2">
    <source>
        <dbReference type="ARBA" id="ARBA00022801"/>
    </source>
</evidence>
<dbReference type="Proteomes" id="UP000282076">
    <property type="component" value="Unassembled WGS sequence"/>
</dbReference>
<keyword evidence="3" id="KW-0326">Glycosidase</keyword>
<dbReference type="InterPro" id="IPR050226">
    <property type="entry name" value="NagZ_Beta-hexosaminidase"/>
</dbReference>
<dbReference type="SUPFAM" id="SSF51445">
    <property type="entry name" value="(Trans)glycosidases"/>
    <property type="match status" value="1"/>
</dbReference>
<dbReference type="Gene3D" id="3.20.20.300">
    <property type="entry name" value="Glycoside hydrolase, family 3, N-terminal domain"/>
    <property type="match status" value="1"/>
</dbReference>
<accession>A0A494XT12</accession>
<evidence type="ECO:0000256" key="1">
    <source>
        <dbReference type="ARBA" id="ARBA00005336"/>
    </source>
</evidence>
<keyword evidence="2 5" id="KW-0378">Hydrolase</keyword>